<dbReference type="PANTHER" id="PTHR12072:SF5">
    <property type="entry name" value="CWF19-LIKE PROTEIN 2"/>
    <property type="match status" value="1"/>
</dbReference>
<comment type="similarity">
    <text evidence="1">Belongs to the CWF19 family.</text>
</comment>
<dbReference type="GO" id="GO:0000398">
    <property type="term" value="P:mRNA splicing, via spliceosome"/>
    <property type="evidence" value="ECO:0007669"/>
    <property type="project" value="TreeGrafter"/>
</dbReference>
<feature type="compositionally biased region" description="Basic and acidic residues" evidence="2">
    <location>
        <begin position="186"/>
        <end position="203"/>
    </location>
</feature>
<dbReference type="Pfam" id="PF04677">
    <property type="entry name" value="CwfJ_C_1"/>
    <property type="match status" value="1"/>
</dbReference>
<dbReference type="InterPro" id="IPR036265">
    <property type="entry name" value="HIT-like_sf"/>
</dbReference>
<feature type="region of interest" description="Disordered" evidence="2">
    <location>
        <begin position="186"/>
        <end position="269"/>
    </location>
</feature>
<evidence type="ECO:0000256" key="2">
    <source>
        <dbReference type="SAM" id="MobiDB-lite"/>
    </source>
</evidence>
<evidence type="ECO:0000313" key="5">
    <source>
        <dbReference type="EMBL" id="KAG2225675.1"/>
    </source>
</evidence>
<evidence type="ECO:0000259" key="4">
    <source>
        <dbReference type="Pfam" id="PF04677"/>
    </source>
</evidence>
<feature type="domain" description="Cwf19-like protein C-terminal" evidence="3">
    <location>
        <begin position="587"/>
        <end position="681"/>
    </location>
</feature>
<dbReference type="SUPFAM" id="SSF54197">
    <property type="entry name" value="HIT-like"/>
    <property type="match status" value="1"/>
</dbReference>
<feature type="compositionally biased region" description="Basic residues" evidence="2">
    <location>
        <begin position="1"/>
        <end position="26"/>
    </location>
</feature>
<accession>A0A8H7SBM9</accession>
<dbReference type="GO" id="GO:0071014">
    <property type="term" value="C:post-mRNA release spliceosomal complex"/>
    <property type="evidence" value="ECO:0007669"/>
    <property type="project" value="TreeGrafter"/>
</dbReference>
<feature type="domain" description="Cwf19-like C-terminal" evidence="4">
    <location>
        <begin position="455"/>
        <end position="578"/>
    </location>
</feature>
<proteinExistence type="inferred from homology"/>
<keyword evidence="6" id="KW-1185">Reference proteome</keyword>
<comment type="caution">
    <text evidence="5">The sequence shown here is derived from an EMBL/GenBank/DDBJ whole genome shotgun (WGS) entry which is preliminary data.</text>
</comment>
<evidence type="ECO:0000313" key="6">
    <source>
        <dbReference type="Proteomes" id="UP000646827"/>
    </source>
</evidence>
<evidence type="ECO:0008006" key="7">
    <source>
        <dbReference type="Google" id="ProtNLM"/>
    </source>
</evidence>
<feature type="region of interest" description="Disordered" evidence="2">
    <location>
        <begin position="359"/>
        <end position="381"/>
    </location>
</feature>
<name>A0A8H7SBM9_9FUNG</name>
<dbReference type="InterPro" id="IPR006767">
    <property type="entry name" value="Cwf19-like_C_dom-2"/>
</dbReference>
<feature type="compositionally biased region" description="Basic and acidic residues" evidence="2">
    <location>
        <begin position="94"/>
        <end position="116"/>
    </location>
</feature>
<dbReference type="OrthoDB" id="2113965at2759"/>
<dbReference type="Gene3D" id="3.30.428.10">
    <property type="entry name" value="HIT-like"/>
    <property type="match status" value="1"/>
</dbReference>
<organism evidence="5 6">
    <name type="scientific">Circinella minor</name>
    <dbReference type="NCBI Taxonomy" id="1195481"/>
    <lineage>
        <taxon>Eukaryota</taxon>
        <taxon>Fungi</taxon>
        <taxon>Fungi incertae sedis</taxon>
        <taxon>Mucoromycota</taxon>
        <taxon>Mucoromycotina</taxon>
        <taxon>Mucoromycetes</taxon>
        <taxon>Mucorales</taxon>
        <taxon>Lichtheimiaceae</taxon>
        <taxon>Circinella</taxon>
    </lineage>
</organism>
<protein>
    <recommendedName>
        <fullName evidence="7">CWF19-like protein 2</fullName>
    </recommendedName>
</protein>
<feature type="compositionally biased region" description="Polar residues" evidence="2">
    <location>
        <begin position="214"/>
        <end position="224"/>
    </location>
</feature>
<dbReference type="InterPro" id="IPR040194">
    <property type="entry name" value="Cwf19-like"/>
</dbReference>
<gene>
    <name evidence="5" type="ORF">INT45_012147</name>
</gene>
<reference evidence="5 6" key="1">
    <citation type="submission" date="2020-12" db="EMBL/GenBank/DDBJ databases">
        <title>Metabolic potential, ecology and presence of endohyphal bacteria is reflected in genomic diversity of Mucoromycotina.</title>
        <authorList>
            <person name="Muszewska A."/>
            <person name="Okrasinska A."/>
            <person name="Steczkiewicz K."/>
            <person name="Drgas O."/>
            <person name="Orlowska M."/>
            <person name="Perlinska-Lenart U."/>
            <person name="Aleksandrzak-Piekarczyk T."/>
            <person name="Szatraj K."/>
            <person name="Zielenkiewicz U."/>
            <person name="Pilsyk S."/>
            <person name="Malc E."/>
            <person name="Mieczkowski P."/>
            <person name="Kruszewska J.S."/>
            <person name="Biernat P."/>
            <person name="Pawlowska J."/>
        </authorList>
    </citation>
    <scope>NUCLEOTIDE SEQUENCE [LARGE SCALE GENOMIC DNA]</scope>
    <source>
        <strain evidence="5 6">CBS 142.35</strain>
    </source>
</reference>
<dbReference type="Proteomes" id="UP000646827">
    <property type="component" value="Unassembled WGS sequence"/>
</dbReference>
<sequence>MGEKKSKKSKKDKKHHHKKHKKHLRHHSDSSHSDNEQEIDYSDPSLWVEATDQQSTTAPPIPTTTATQEQEQQAPRHEWMLNESFDFGSLGSAKPKEEEIKPNPDEPKISDRELNPHLKAGLTVEQYPVSENKKREIKFGDAGSKWRMTKLKRVMEQAEDEERTIEEVGIERYGSLEKLNEALAERDFLDGKNRSRSSSRRDSPSSSTSKRTIYAQTDTTSKSFQRPEPRRSNNDNNKSTSLDEFGREVKRRKKSGDTSSPLIITQHQMPAAFSSAEPILTRDQLNKLNAEVLKAKLMGKDNAEELEKEYEKQRILFEAQETGSAEGTDQDGKSVKILPTVDSEGRFYDYALTNDKTISSDRKGKNKERFQHTHDPKTGERLRYGTTDDTMSLMDMVRQEKAGSRTTSNMDLEFANKIMTDSSYENNLDYMDEKAEVMGARKGMTEEQKMRHAIKDYKRSQDALEKCRFCYHDDKPPQCCMISLGTQTYLALPNVQELTPGHCLIIPLQHVNSMLECDDDVWNEVRNFQKCLLQMFNDQGCGVVFMETVTNVRGQRHTAIEAIPIPYGTYEEAPAYFKEAILGVDEEWSQHKKLIDTTSRGFRHSMVKNLPYFHVWCGLETSYGHVIENSKEFPHWFGKEIIAGMLDIGPELWRRPKYHHVSENRSRQQKFLKSWEKWDWTASLDA</sequence>
<feature type="compositionally biased region" description="Polar residues" evidence="2">
    <location>
        <begin position="257"/>
        <end position="268"/>
    </location>
</feature>
<dbReference type="Pfam" id="PF04676">
    <property type="entry name" value="CwfJ_C_2"/>
    <property type="match status" value="1"/>
</dbReference>
<dbReference type="AlphaFoldDB" id="A0A8H7SBM9"/>
<dbReference type="PANTHER" id="PTHR12072">
    <property type="entry name" value="CWF19, CELL CYCLE CONTROL PROTEIN"/>
    <property type="match status" value="1"/>
</dbReference>
<feature type="region of interest" description="Disordered" evidence="2">
    <location>
        <begin position="1"/>
        <end position="119"/>
    </location>
</feature>
<evidence type="ECO:0000259" key="3">
    <source>
        <dbReference type="Pfam" id="PF04676"/>
    </source>
</evidence>
<dbReference type="EMBL" id="JAEPRB010000025">
    <property type="protein sequence ID" value="KAG2225675.1"/>
    <property type="molecule type" value="Genomic_DNA"/>
</dbReference>
<dbReference type="InterPro" id="IPR006768">
    <property type="entry name" value="Cwf19-like_C_dom-1"/>
</dbReference>
<evidence type="ECO:0000256" key="1">
    <source>
        <dbReference type="ARBA" id="ARBA00006795"/>
    </source>
</evidence>
<feature type="compositionally biased region" description="Low complexity" evidence="2">
    <location>
        <begin position="53"/>
        <end position="73"/>
    </location>
</feature>